<evidence type="ECO:0000313" key="2">
    <source>
        <dbReference type="EMBL" id="MQL51054.1"/>
    </source>
</evidence>
<proteinExistence type="predicted"/>
<gene>
    <name evidence="2" type="ORF">GFC01_01965</name>
</gene>
<reference evidence="2 3" key="1">
    <citation type="submission" date="2019-10" db="EMBL/GenBank/DDBJ databases">
        <title>Comparative genomics of sulfur disproportionating microorganisms.</title>
        <authorList>
            <person name="Ward L.M."/>
            <person name="Bertran E."/>
            <person name="Johnston D."/>
        </authorList>
    </citation>
    <scope>NUCLEOTIDE SEQUENCE [LARGE SCALE GENOMIC DNA]</scope>
    <source>
        <strain evidence="2 3">DSM 14055</strain>
    </source>
</reference>
<sequence>MKRGIAIGVICLLFPLALSGCGGKAPPTDTEEVVKNYIAAASSQNWQQAAGYLTGEALAAEGQNAKHVNDKPVTVTDEKLNTISQAENFALVDADITEMPGHDRRNYRFYLERKAGKWLIYKMEMAGPSLPARLKEGEIPDALSETLRAYVTSAVQGDWAKARQYLTGHALIQVQRQDVKNVRLRGSISGFQLTPVGTGDGYFLVRGSYTVVYPNQKPLKVDVMFTAADAAGVWKIVQVDRI</sequence>
<dbReference type="PROSITE" id="PS51257">
    <property type="entry name" value="PROKAR_LIPOPROTEIN"/>
    <property type="match status" value="1"/>
</dbReference>
<comment type="caution">
    <text evidence="2">The sequence shown here is derived from an EMBL/GenBank/DDBJ whole genome shotgun (WGS) entry which is preliminary data.</text>
</comment>
<dbReference type="AlphaFoldDB" id="A0A6N7IMB0"/>
<feature type="signal peptide" evidence="1">
    <location>
        <begin position="1"/>
        <end position="19"/>
    </location>
</feature>
<evidence type="ECO:0008006" key="4">
    <source>
        <dbReference type="Google" id="ProtNLM"/>
    </source>
</evidence>
<keyword evidence="3" id="KW-1185">Reference proteome</keyword>
<protein>
    <recommendedName>
        <fullName evidence="4">Lipoprotein</fullName>
    </recommendedName>
</protein>
<organism evidence="2 3">
    <name type="scientific">Desulfofundulus thermobenzoicus</name>
    <dbReference type="NCBI Taxonomy" id="29376"/>
    <lineage>
        <taxon>Bacteria</taxon>
        <taxon>Bacillati</taxon>
        <taxon>Bacillota</taxon>
        <taxon>Clostridia</taxon>
        <taxon>Eubacteriales</taxon>
        <taxon>Peptococcaceae</taxon>
        <taxon>Desulfofundulus</taxon>
    </lineage>
</organism>
<feature type="chain" id="PRO_5038557365" description="Lipoprotein" evidence="1">
    <location>
        <begin position="20"/>
        <end position="242"/>
    </location>
</feature>
<evidence type="ECO:0000256" key="1">
    <source>
        <dbReference type="SAM" id="SignalP"/>
    </source>
</evidence>
<dbReference type="RefSeq" id="WP_152944965.1">
    <property type="nucleotide sequence ID" value="NZ_WHYR01000003.1"/>
</dbReference>
<dbReference type="EMBL" id="WHYR01000003">
    <property type="protein sequence ID" value="MQL51054.1"/>
    <property type="molecule type" value="Genomic_DNA"/>
</dbReference>
<name>A0A6N7IMB0_9FIRM</name>
<accession>A0A6N7IMB0</accession>
<evidence type="ECO:0000313" key="3">
    <source>
        <dbReference type="Proteomes" id="UP000441717"/>
    </source>
</evidence>
<keyword evidence="1" id="KW-0732">Signal</keyword>
<dbReference type="Proteomes" id="UP000441717">
    <property type="component" value="Unassembled WGS sequence"/>
</dbReference>